<keyword evidence="1" id="KW-0808">Transferase</keyword>
<dbReference type="Proteomes" id="UP000321464">
    <property type="component" value="Unassembled WGS sequence"/>
</dbReference>
<evidence type="ECO:0000313" key="2">
    <source>
        <dbReference type="Proteomes" id="UP000321464"/>
    </source>
</evidence>
<reference evidence="1 2" key="1">
    <citation type="submission" date="2019-07" db="EMBL/GenBank/DDBJ databases">
        <title>Whole genome shotgun sequence of Novosphingobium sediminis NBRC 106119.</title>
        <authorList>
            <person name="Hosoyama A."/>
            <person name="Uohara A."/>
            <person name="Ohji S."/>
            <person name="Ichikawa N."/>
        </authorList>
    </citation>
    <scope>NUCLEOTIDE SEQUENCE [LARGE SCALE GENOMIC DNA]</scope>
    <source>
        <strain evidence="1 2">NBRC 106119</strain>
    </source>
</reference>
<dbReference type="GO" id="GO:0008168">
    <property type="term" value="F:methyltransferase activity"/>
    <property type="evidence" value="ECO:0007669"/>
    <property type="project" value="UniProtKB-KW"/>
</dbReference>
<dbReference type="SUPFAM" id="SSF53335">
    <property type="entry name" value="S-adenosyl-L-methionine-dependent methyltransferases"/>
    <property type="match status" value="1"/>
</dbReference>
<dbReference type="GO" id="GO:0032259">
    <property type="term" value="P:methylation"/>
    <property type="evidence" value="ECO:0007669"/>
    <property type="project" value="UniProtKB-KW"/>
</dbReference>
<accession>A0A512AI92</accession>
<dbReference type="Gene3D" id="3.40.50.150">
    <property type="entry name" value="Vaccinia Virus protein VP39"/>
    <property type="match status" value="1"/>
</dbReference>
<dbReference type="InterPro" id="IPR029063">
    <property type="entry name" value="SAM-dependent_MTases_sf"/>
</dbReference>
<keyword evidence="2" id="KW-1185">Reference proteome</keyword>
<sequence length="200" mass="20564">MTIVEERANVAESGSEARRAMIDSQLRVSGVNDPAILAAFMAVPREDFVPEARRAVAYADRAVALGEGAVLSPALTYGQMLTAAEPTADDSVLVIGNPGGYLAALSEKLAGKVTLVAATGDWANAGEHSLVLVDGAIEDMPAALANVVSADGRLVTGVVERGVTRLALGRKVAGSLAMTVLAEADFAAIAAFAAPRKWSF</sequence>
<dbReference type="OrthoDB" id="9798496at2"/>
<proteinExistence type="predicted"/>
<name>A0A512AI92_9SPHN</name>
<dbReference type="EMBL" id="BJYR01000009">
    <property type="protein sequence ID" value="GEN99439.1"/>
    <property type="molecule type" value="Genomic_DNA"/>
</dbReference>
<organism evidence="1 2">
    <name type="scientific">Novosphingobium sediminis</name>
    <dbReference type="NCBI Taxonomy" id="707214"/>
    <lineage>
        <taxon>Bacteria</taxon>
        <taxon>Pseudomonadati</taxon>
        <taxon>Pseudomonadota</taxon>
        <taxon>Alphaproteobacteria</taxon>
        <taxon>Sphingomonadales</taxon>
        <taxon>Sphingomonadaceae</taxon>
        <taxon>Novosphingobium</taxon>
    </lineage>
</organism>
<gene>
    <name evidence="1" type="primary">pcm</name>
    <name evidence="1" type="ORF">NSE01_12720</name>
</gene>
<dbReference type="Pfam" id="PF01135">
    <property type="entry name" value="PCMT"/>
    <property type="match status" value="1"/>
</dbReference>
<protein>
    <submittedName>
        <fullName evidence="1">Protein-L-isoaspartate O-methyltransferase</fullName>
    </submittedName>
</protein>
<dbReference type="RefSeq" id="WP_147158797.1">
    <property type="nucleotide sequence ID" value="NZ_BJYR01000009.1"/>
</dbReference>
<dbReference type="AlphaFoldDB" id="A0A512AI92"/>
<keyword evidence="1" id="KW-0489">Methyltransferase</keyword>
<evidence type="ECO:0000313" key="1">
    <source>
        <dbReference type="EMBL" id="GEN99439.1"/>
    </source>
</evidence>
<comment type="caution">
    <text evidence="1">The sequence shown here is derived from an EMBL/GenBank/DDBJ whole genome shotgun (WGS) entry which is preliminary data.</text>
</comment>